<gene>
    <name evidence="1" type="ORF">METZ01_LOCUS475050</name>
</gene>
<protein>
    <submittedName>
        <fullName evidence="1">Uncharacterized protein</fullName>
    </submittedName>
</protein>
<proteinExistence type="predicted"/>
<reference evidence="1" key="1">
    <citation type="submission" date="2018-05" db="EMBL/GenBank/DDBJ databases">
        <authorList>
            <person name="Lanie J.A."/>
            <person name="Ng W.-L."/>
            <person name="Kazmierczak K.M."/>
            <person name="Andrzejewski T.M."/>
            <person name="Davidsen T.M."/>
            <person name="Wayne K.J."/>
            <person name="Tettelin H."/>
            <person name="Glass J.I."/>
            <person name="Rusch D."/>
            <person name="Podicherti R."/>
            <person name="Tsui H.-C.T."/>
            <person name="Winkler M.E."/>
        </authorList>
    </citation>
    <scope>NUCLEOTIDE SEQUENCE</scope>
</reference>
<dbReference type="AlphaFoldDB" id="A0A383BPQ3"/>
<feature type="non-terminal residue" evidence="1">
    <location>
        <position position="1"/>
    </location>
</feature>
<name>A0A383BPQ3_9ZZZZ</name>
<dbReference type="EMBL" id="UINC01202409">
    <property type="protein sequence ID" value="SVE22196.1"/>
    <property type="molecule type" value="Genomic_DNA"/>
</dbReference>
<evidence type="ECO:0000313" key="1">
    <source>
        <dbReference type="EMBL" id="SVE22196.1"/>
    </source>
</evidence>
<accession>A0A383BPQ3</accession>
<organism evidence="1">
    <name type="scientific">marine metagenome</name>
    <dbReference type="NCBI Taxonomy" id="408172"/>
    <lineage>
        <taxon>unclassified sequences</taxon>
        <taxon>metagenomes</taxon>
        <taxon>ecological metagenomes</taxon>
    </lineage>
</organism>
<sequence length="63" mass="7183">VLFGTISPIGSGPHEIPDDLCRIINFDREEVEGPDPEDFHFRSITVDKFWEQVEKVLAENSNP</sequence>